<reference evidence="9" key="1">
    <citation type="submission" date="2020-05" db="EMBL/GenBank/DDBJ databases">
        <title>Phylogenomic resolution of chytrid fungi.</title>
        <authorList>
            <person name="Stajich J.E."/>
            <person name="Amses K."/>
            <person name="Simmons R."/>
            <person name="Seto K."/>
            <person name="Myers J."/>
            <person name="Bonds A."/>
            <person name="Quandt C.A."/>
            <person name="Barry K."/>
            <person name="Liu P."/>
            <person name="Grigoriev I."/>
            <person name="Longcore J.E."/>
            <person name="James T.Y."/>
        </authorList>
    </citation>
    <scope>NUCLEOTIDE SEQUENCE</scope>
    <source>
        <strain evidence="9">JEL0318</strain>
    </source>
</reference>
<organism evidence="9 10">
    <name type="scientific">Rhizophlyctis rosea</name>
    <dbReference type="NCBI Taxonomy" id="64517"/>
    <lineage>
        <taxon>Eukaryota</taxon>
        <taxon>Fungi</taxon>
        <taxon>Fungi incertae sedis</taxon>
        <taxon>Chytridiomycota</taxon>
        <taxon>Chytridiomycota incertae sedis</taxon>
        <taxon>Chytridiomycetes</taxon>
        <taxon>Rhizophlyctidales</taxon>
        <taxon>Rhizophlyctidaceae</taxon>
        <taxon>Rhizophlyctis</taxon>
    </lineage>
</organism>
<evidence type="ECO:0000256" key="7">
    <source>
        <dbReference type="RuleBase" id="RU003345"/>
    </source>
</evidence>
<protein>
    <recommendedName>
        <fullName evidence="3">Succinate-semialdehyde dehydrogenase, mitochondrial</fullName>
        <ecNumber evidence="2">1.2.1.24</ecNumber>
    </recommendedName>
    <alternativeName>
        <fullName evidence="5">NAD(+)-dependent succinic semialdehyde dehydrogenase</fullName>
    </alternativeName>
</protein>
<proteinExistence type="inferred from homology"/>
<dbReference type="InterPro" id="IPR016160">
    <property type="entry name" value="Ald_DH_CS_CYS"/>
</dbReference>
<evidence type="ECO:0000259" key="8">
    <source>
        <dbReference type="Pfam" id="PF00171"/>
    </source>
</evidence>
<dbReference type="AlphaFoldDB" id="A0AAD5WXL1"/>
<gene>
    <name evidence="9" type="primary">UGA2</name>
    <name evidence="9" type="ORF">HK097_002772</name>
</gene>
<evidence type="ECO:0000256" key="4">
    <source>
        <dbReference type="ARBA" id="ARBA00023002"/>
    </source>
</evidence>
<dbReference type="FunFam" id="3.40.605.10:FF:000005">
    <property type="entry name" value="Succinate-semialdehyde dehydrogenase I"/>
    <property type="match status" value="1"/>
</dbReference>
<dbReference type="InterPro" id="IPR016161">
    <property type="entry name" value="Ald_DH/histidinol_DH"/>
</dbReference>
<dbReference type="CDD" id="cd07103">
    <property type="entry name" value="ALDH_F5_SSADH_GabD"/>
    <property type="match status" value="1"/>
</dbReference>
<dbReference type="InterPro" id="IPR029510">
    <property type="entry name" value="Ald_DH_CS_GLU"/>
</dbReference>
<comment type="similarity">
    <text evidence="1 7">Belongs to the aldehyde dehydrogenase family.</text>
</comment>
<dbReference type="PANTHER" id="PTHR43353:SF5">
    <property type="entry name" value="SUCCINATE-SEMIALDEHYDE DEHYDROGENASE, MITOCHONDRIAL"/>
    <property type="match status" value="1"/>
</dbReference>
<accession>A0AAD5WXL1</accession>
<keyword evidence="4 7" id="KW-0560">Oxidoreductase</keyword>
<dbReference type="PANTHER" id="PTHR43353">
    <property type="entry name" value="SUCCINATE-SEMIALDEHYDE DEHYDROGENASE, MITOCHONDRIAL"/>
    <property type="match status" value="1"/>
</dbReference>
<dbReference type="PROSITE" id="PS00687">
    <property type="entry name" value="ALDEHYDE_DEHYDR_GLU"/>
    <property type="match status" value="1"/>
</dbReference>
<evidence type="ECO:0000256" key="3">
    <source>
        <dbReference type="ARBA" id="ARBA00019842"/>
    </source>
</evidence>
<feature type="domain" description="Aldehyde dehydrogenase" evidence="8">
    <location>
        <begin position="3"/>
        <end position="313"/>
    </location>
</feature>
<dbReference type="Gene3D" id="3.40.605.10">
    <property type="entry name" value="Aldehyde Dehydrogenase, Chain A, domain 1"/>
    <property type="match status" value="1"/>
</dbReference>
<dbReference type="InterPro" id="IPR050740">
    <property type="entry name" value="Aldehyde_DH_Superfamily"/>
</dbReference>
<dbReference type="PROSITE" id="PS00070">
    <property type="entry name" value="ALDEHYDE_DEHYDR_CYS"/>
    <property type="match status" value="1"/>
</dbReference>
<dbReference type="InterPro" id="IPR016162">
    <property type="entry name" value="Ald_DH_N"/>
</dbReference>
<dbReference type="InterPro" id="IPR016163">
    <property type="entry name" value="Ald_DH_C"/>
</dbReference>
<feature type="non-terminal residue" evidence="9">
    <location>
        <position position="1"/>
    </location>
</feature>
<dbReference type="Pfam" id="PF00171">
    <property type="entry name" value="Aldedh"/>
    <property type="match status" value="1"/>
</dbReference>
<evidence type="ECO:0000256" key="5">
    <source>
        <dbReference type="ARBA" id="ARBA00030806"/>
    </source>
</evidence>
<dbReference type="InterPro" id="IPR015590">
    <property type="entry name" value="Aldehyde_DH_dom"/>
</dbReference>
<dbReference type="Gene3D" id="3.40.309.10">
    <property type="entry name" value="Aldehyde Dehydrogenase, Chain A, domain 2"/>
    <property type="match status" value="1"/>
</dbReference>
<dbReference type="Proteomes" id="UP001212841">
    <property type="component" value="Unassembled WGS sequence"/>
</dbReference>
<comment type="caution">
    <text evidence="9">The sequence shown here is derived from an EMBL/GenBank/DDBJ whole genome shotgun (WGS) entry which is preliminary data.</text>
</comment>
<evidence type="ECO:0000256" key="6">
    <source>
        <dbReference type="PROSITE-ProRule" id="PRU10007"/>
    </source>
</evidence>
<dbReference type="GO" id="GO:0004777">
    <property type="term" value="F:succinate-semialdehyde dehydrogenase (NAD+) activity"/>
    <property type="evidence" value="ECO:0007669"/>
    <property type="project" value="UniProtKB-EC"/>
</dbReference>
<dbReference type="EC" id="1.2.1.24" evidence="2"/>
<keyword evidence="10" id="KW-1185">Reference proteome</keyword>
<dbReference type="EMBL" id="JADGJD010001617">
    <property type="protein sequence ID" value="KAJ3039681.1"/>
    <property type="molecule type" value="Genomic_DNA"/>
</dbReference>
<feature type="active site" evidence="6">
    <location>
        <position position="215"/>
    </location>
</feature>
<evidence type="ECO:0000313" key="9">
    <source>
        <dbReference type="EMBL" id="KAJ3039681.1"/>
    </source>
</evidence>
<evidence type="ECO:0000313" key="10">
    <source>
        <dbReference type="Proteomes" id="UP001212841"/>
    </source>
</evidence>
<evidence type="ECO:0000256" key="2">
    <source>
        <dbReference type="ARBA" id="ARBA00013051"/>
    </source>
</evidence>
<sequence>MRKDDTRLAIDAAAGAFEKWRGQTARTRATVLRKWYDLMIANADDLARIMTLECGKPLAESQGEVTYGASFIQWFSEEAPRLYGDTIPPFSPSQRTLVLKQPIGVCALITPWNFPIAMITRKAGAALAAGCTAVIKPASETPLSALAIARLGEEAGIPEGVLNVVTTESGRGTKEVGEELCTNETVRKISFTGSTAVGKLLMKQASGTIKKVSLELGGNAPFIVFEDADIDAAVEGCIQSKFRNTGQTCVCVNRIYVHSSIYSTFAERLAARVKSFKVGHGLDEGVTIGPLISDSGLEKVRRHVEDAKEGGAE</sequence>
<name>A0AAD5WXL1_9FUNG</name>
<dbReference type="SUPFAM" id="SSF53720">
    <property type="entry name" value="ALDH-like"/>
    <property type="match status" value="1"/>
</dbReference>
<dbReference type="GO" id="GO:0009450">
    <property type="term" value="P:gamma-aminobutyric acid catabolic process"/>
    <property type="evidence" value="ECO:0007669"/>
    <property type="project" value="TreeGrafter"/>
</dbReference>
<evidence type="ECO:0000256" key="1">
    <source>
        <dbReference type="ARBA" id="ARBA00009986"/>
    </source>
</evidence>